<accession>A0A5B9D7C0</accession>
<dbReference type="AlphaFoldDB" id="A0A5B9D7C0"/>
<organism evidence="1 2">
    <name type="scientific">Promethearchaeum syntrophicum</name>
    <dbReference type="NCBI Taxonomy" id="2594042"/>
    <lineage>
        <taxon>Archaea</taxon>
        <taxon>Promethearchaeati</taxon>
        <taxon>Promethearchaeota</taxon>
        <taxon>Promethearchaeia</taxon>
        <taxon>Promethearchaeales</taxon>
        <taxon>Promethearchaeaceae</taxon>
        <taxon>Promethearchaeum</taxon>
    </lineage>
</organism>
<dbReference type="KEGG" id="psyt:DSAG12_00702"/>
<dbReference type="SUPFAM" id="SSF56112">
    <property type="entry name" value="Protein kinase-like (PK-like)"/>
    <property type="match status" value="1"/>
</dbReference>
<dbReference type="RefSeq" id="WP_147661817.1">
    <property type="nucleotide sequence ID" value="NZ_CP042905.2"/>
</dbReference>
<name>A0A5B9D7C0_9ARCH</name>
<evidence type="ECO:0008006" key="3">
    <source>
        <dbReference type="Google" id="ProtNLM"/>
    </source>
</evidence>
<proteinExistence type="predicted"/>
<dbReference type="Proteomes" id="UP000321408">
    <property type="component" value="Chromosome"/>
</dbReference>
<sequence>MKHEKNAMNCIEIINKIRGIISLSGDKIKFNHNKCTQFHSKKHYVIKTELLFFENSVSLRRPNEIVIKMFNDKILGYLNSWNNEIDKYLKLKSLFGKKNLPNLIYSCPAIVIYEFISGENYFDLLMAQKLSNKSLCLLAKCYQKLNKQGLVFGDARLRNFIFSKSQSLFFVDYEEIHEGDIVRNISNLMVSFIDNNPGIFEETDNEYNLNRMIYFLLSYQSVENRLNSYITPNHKNYEKFTEFWVAEILNSLKIVIERRSLQINNQKMEKIRNEIKNAFNQFVTNPKY</sequence>
<gene>
    <name evidence="1" type="ORF">DSAG12_00702</name>
</gene>
<evidence type="ECO:0000313" key="1">
    <source>
        <dbReference type="EMBL" id="QEE14881.1"/>
    </source>
</evidence>
<reference evidence="1 2" key="1">
    <citation type="journal article" date="2020" name="Nature">
        <title>Isolation of an archaeon at the prokaryote-eukaryote interface.</title>
        <authorList>
            <person name="Imachi H."/>
            <person name="Nobu M.K."/>
            <person name="Nakahara N."/>
            <person name="Morono Y."/>
            <person name="Ogawara M."/>
            <person name="Takaki Y."/>
            <person name="Takano Y."/>
            <person name="Uematsu K."/>
            <person name="Ikuta T."/>
            <person name="Ito M."/>
            <person name="Matsui Y."/>
            <person name="Miyazaki M."/>
            <person name="Murata K."/>
            <person name="Saito Y."/>
            <person name="Sakai S."/>
            <person name="Song C."/>
            <person name="Tasumi E."/>
            <person name="Yamanaka Y."/>
            <person name="Yamaguchi T."/>
            <person name="Kamagata Y."/>
            <person name="Tamaki H."/>
            <person name="Takai K."/>
        </authorList>
    </citation>
    <scope>NUCLEOTIDE SEQUENCE [LARGE SCALE GENOMIC DNA]</scope>
    <source>
        <strain evidence="1 2">MK-D1</strain>
    </source>
</reference>
<protein>
    <recommendedName>
        <fullName evidence="3">Protein kinase domain-containing protein</fullName>
    </recommendedName>
</protein>
<dbReference type="GeneID" id="41328705"/>
<dbReference type="EMBL" id="CP042905">
    <property type="protein sequence ID" value="QEE14881.1"/>
    <property type="molecule type" value="Genomic_DNA"/>
</dbReference>
<dbReference type="InterPro" id="IPR011009">
    <property type="entry name" value="Kinase-like_dom_sf"/>
</dbReference>
<reference evidence="1 2" key="2">
    <citation type="journal article" date="2024" name="Int. J. Syst. Evol. Microbiol.">
        <title>Promethearchaeum syntrophicum gen. nov., sp. nov., an anaerobic, obligately syntrophic archaeon, the first isolate of the lineage 'Asgard' archaea, and proposal of the new archaeal phylum Promethearchaeota phyl. nov. and kingdom Promethearchaeati regn. nov.</title>
        <authorList>
            <person name="Imachi H."/>
            <person name="Nobu M.K."/>
            <person name="Kato S."/>
            <person name="Takaki Y."/>
            <person name="Miyazaki M."/>
            <person name="Miyata M."/>
            <person name="Ogawara M."/>
            <person name="Saito Y."/>
            <person name="Sakai S."/>
            <person name="Tahara Y.O."/>
            <person name="Takano Y."/>
            <person name="Tasumi E."/>
            <person name="Uematsu K."/>
            <person name="Yoshimura T."/>
            <person name="Itoh T."/>
            <person name="Ohkuma M."/>
            <person name="Takai K."/>
        </authorList>
    </citation>
    <scope>NUCLEOTIDE SEQUENCE [LARGE SCALE GENOMIC DNA]</scope>
    <source>
        <strain evidence="1 2">MK-D1</strain>
    </source>
</reference>
<evidence type="ECO:0000313" key="2">
    <source>
        <dbReference type="Proteomes" id="UP000321408"/>
    </source>
</evidence>
<keyword evidence="2" id="KW-1185">Reference proteome</keyword>